<dbReference type="InterPro" id="IPR040401">
    <property type="entry name" value="CCDC162"/>
</dbReference>
<evidence type="ECO:0000259" key="1">
    <source>
        <dbReference type="Pfam" id="PF15082"/>
    </source>
</evidence>
<feature type="domain" description="DUF4549" evidence="1">
    <location>
        <begin position="5"/>
        <end position="110"/>
    </location>
</feature>
<sequence length="380" mass="43592">MDEMYKIACTEKIQLLEKELAVQLTELKSEIEEQGTLQRAAHPAYSSIRMPKDISYFRRERELALKKTLQVAESKPLVIQADVMQRELESCLRREYTPENLPLLLLQKQVAYIMQEYNDALQKADRLSVARENFLMGKKNPPNLVTQEDLTIYTNWLVCHLHSLETIHHYLQALQYLPISKVLSVAVNKAPEVVQENENVPVDDTDPDIHGSASLGSVNTSISGPARTEAAFVLPQHITKTEELKPQLRLLLSHFNIPYDVEELGDADKEIELLFLVSQKFQSIFKEQQRMQTFPDYDAGIAKVENLGLAGPVMALKKRANWISFIKIKPKCDPWQKKLLTKLKERRRIDVLMHLQAKILKRVTVVKRAGFEFSFSTVSV</sequence>
<name>A0A9W3GLJ3_CAMBA</name>
<evidence type="ECO:0000313" key="2">
    <source>
        <dbReference type="RefSeq" id="XP_045380707.1"/>
    </source>
</evidence>
<dbReference type="AlphaFoldDB" id="A0A9W3GLJ3"/>
<gene>
    <name evidence="2" type="primary">LOC123619849</name>
</gene>
<dbReference type="PANTHER" id="PTHR33331">
    <property type="entry name" value="COILED-COIL DOMAIN-CONTAINING PROTEIN 162"/>
    <property type="match status" value="1"/>
</dbReference>
<dbReference type="RefSeq" id="XP_045380707.1">
    <property type="nucleotide sequence ID" value="XM_045524751.1"/>
</dbReference>
<protein>
    <recommendedName>
        <fullName evidence="1">DUF4549 domain-containing protein</fullName>
    </recommendedName>
</protein>
<reference evidence="2" key="1">
    <citation type="submission" date="2025-08" db="UniProtKB">
        <authorList>
            <consortium name="RefSeq"/>
        </authorList>
    </citation>
    <scope>IDENTIFICATION</scope>
    <source>
        <tissue evidence="2">Blood</tissue>
    </source>
</reference>
<dbReference type="InterPro" id="IPR029376">
    <property type="entry name" value="DUF4549"/>
</dbReference>
<organism evidence="2">
    <name type="scientific">Camelus bactrianus</name>
    <name type="common">Bactrian camel</name>
    <dbReference type="NCBI Taxonomy" id="9837"/>
    <lineage>
        <taxon>Eukaryota</taxon>
        <taxon>Metazoa</taxon>
        <taxon>Chordata</taxon>
        <taxon>Craniata</taxon>
        <taxon>Vertebrata</taxon>
        <taxon>Euteleostomi</taxon>
        <taxon>Mammalia</taxon>
        <taxon>Eutheria</taxon>
        <taxon>Laurasiatheria</taxon>
        <taxon>Artiodactyla</taxon>
        <taxon>Tylopoda</taxon>
        <taxon>Camelidae</taxon>
        <taxon>Camelus</taxon>
    </lineage>
</organism>
<accession>A0A9W3GLJ3</accession>
<proteinExistence type="predicted"/>
<dbReference type="Pfam" id="PF15082">
    <property type="entry name" value="DUF4549"/>
    <property type="match status" value="1"/>
</dbReference>
<dbReference type="PANTHER" id="PTHR33331:SF13">
    <property type="entry name" value="COILED-COIL DOMAIN CONTAINING 162"/>
    <property type="match status" value="1"/>
</dbReference>